<gene>
    <name evidence="2" type="ORF">A3C90_04040</name>
</gene>
<feature type="transmembrane region" description="Helical" evidence="1">
    <location>
        <begin position="169"/>
        <end position="193"/>
    </location>
</feature>
<evidence type="ECO:0000313" key="3">
    <source>
        <dbReference type="Proteomes" id="UP000177457"/>
    </source>
</evidence>
<evidence type="ECO:0008006" key="4">
    <source>
        <dbReference type="Google" id="ProtNLM"/>
    </source>
</evidence>
<dbReference type="STRING" id="1798683.A3C90_04040"/>
<evidence type="ECO:0000256" key="1">
    <source>
        <dbReference type="SAM" id="Phobius"/>
    </source>
</evidence>
<dbReference type="Proteomes" id="UP000177457">
    <property type="component" value="Unassembled WGS sequence"/>
</dbReference>
<name>A0A1F6MDJ9_9BACT</name>
<proteinExistence type="predicted"/>
<protein>
    <recommendedName>
        <fullName evidence="4">DUF4190 domain-containing protein</fullName>
    </recommendedName>
</protein>
<dbReference type="Pfam" id="PF18895">
    <property type="entry name" value="T4SS_pilin"/>
    <property type="match status" value="1"/>
</dbReference>
<comment type="caution">
    <text evidence="2">The sequence shown here is derived from an EMBL/GenBank/DDBJ whole genome shotgun (WGS) entry which is preliminary data.</text>
</comment>
<keyword evidence="1" id="KW-0812">Transmembrane</keyword>
<organism evidence="2 3">
    <name type="scientific">Candidatus Magasanikbacteria bacterium RIFCSPHIGHO2_02_FULL_51_14</name>
    <dbReference type="NCBI Taxonomy" id="1798683"/>
    <lineage>
        <taxon>Bacteria</taxon>
        <taxon>Candidatus Magasanikiibacteriota</taxon>
    </lineage>
</organism>
<feature type="transmembrane region" description="Helical" evidence="1">
    <location>
        <begin position="48"/>
        <end position="68"/>
    </location>
</feature>
<dbReference type="InterPro" id="IPR043993">
    <property type="entry name" value="T4SS_pilin"/>
</dbReference>
<reference evidence="2 3" key="1">
    <citation type="journal article" date="2016" name="Nat. Commun.">
        <title>Thousands of microbial genomes shed light on interconnected biogeochemical processes in an aquifer system.</title>
        <authorList>
            <person name="Anantharaman K."/>
            <person name="Brown C.T."/>
            <person name="Hug L.A."/>
            <person name="Sharon I."/>
            <person name="Castelle C.J."/>
            <person name="Probst A.J."/>
            <person name="Thomas B.C."/>
            <person name="Singh A."/>
            <person name="Wilkins M.J."/>
            <person name="Karaoz U."/>
            <person name="Brodie E.L."/>
            <person name="Williams K.H."/>
            <person name="Hubbard S.S."/>
            <person name="Banfield J.F."/>
        </authorList>
    </citation>
    <scope>NUCLEOTIDE SEQUENCE [LARGE SCALE GENOMIC DNA]</scope>
</reference>
<sequence>MCFRHFDELKLETRNWKLGNTNNANDEITEYRVSRFECFDMTSRAQRIFFALLFVGVLLFPKNGYAYVCLYTTDAGMEGCYDIGLDVTEEYCEDLPSSAGSVASSQISFDYSSCTEWRTAEVEAEAQPEAAPAPALPGAYQPTAFSLPSAQELSQFEAGTSVATVIGRLIQALLTIIGSVALGMFIYGGVLFMTSAGNAEKKKKALLIMVWTSLGVVVMLTSYIIVNFVFQAFG</sequence>
<accession>A0A1F6MDJ9</accession>
<dbReference type="EMBL" id="MFQE01000065">
    <property type="protein sequence ID" value="OGH69716.1"/>
    <property type="molecule type" value="Genomic_DNA"/>
</dbReference>
<keyword evidence="1" id="KW-0472">Membrane</keyword>
<evidence type="ECO:0000313" key="2">
    <source>
        <dbReference type="EMBL" id="OGH69716.1"/>
    </source>
</evidence>
<keyword evidence="1" id="KW-1133">Transmembrane helix</keyword>
<dbReference type="AlphaFoldDB" id="A0A1F6MDJ9"/>
<feature type="transmembrane region" description="Helical" evidence="1">
    <location>
        <begin position="205"/>
        <end position="230"/>
    </location>
</feature>